<name>A0ABN4UXH7_9BACT</name>
<keyword evidence="1" id="KW-0413">Isomerase</keyword>
<sequence>MKLGSTSWLIPGTYLENVEIVADKVDFVELLVFTWDRETERILKYEEKGLLELSKKYGLEYNVHLPTDCVFNVESAFEFFECSNLNISNYILHPIDGIDVFMDKSEKILIENLKEDILIHKKTVFDIGHHLLGMNVTNDFLRNAKEYHVMGVVDGIDHKRLDKNTLGVIKRMMKYSKDLEYICFEVFDLEDFLHSLKLWRDYFDL</sequence>
<organism evidence="1 2">
    <name type="scientific">Thermosipho melanesiensis</name>
    <dbReference type="NCBI Taxonomy" id="46541"/>
    <lineage>
        <taxon>Bacteria</taxon>
        <taxon>Thermotogati</taxon>
        <taxon>Thermotogota</taxon>
        <taxon>Thermotogae</taxon>
        <taxon>Thermotogales</taxon>
        <taxon>Fervidobacteriaceae</taxon>
        <taxon>Thermosipho</taxon>
    </lineage>
</organism>
<dbReference type="Proteomes" id="UP000185490">
    <property type="component" value="Chromosome"/>
</dbReference>
<dbReference type="NCBIfam" id="NF041277">
    <property type="entry name" value="coba_remo_CbiR"/>
    <property type="match status" value="1"/>
</dbReference>
<protein>
    <submittedName>
        <fullName evidence="1">Xylose isomerase</fullName>
    </submittedName>
</protein>
<accession>A0ABN4UXH7</accession>
<reference evidence="1 2" key="1">
    <citation type="submission" date="2014-02" db="EMBL/GenBank/DDBJ databases">
        <title>Diversity of Thermotogales isolates from hydrothermal vents.</title>
        <authorList>
            <person name="Haverkamp T.H.A."/>
            <person name="Lossouarn J."/>
            <person name="Geslin C."/>
            <person name="Nesbo C.L."/>
        </authorList>
    </citation>
    <scope>NUCLEOTIDE SEQUENCE [LARGE SCALE GENOMIC DNA]</scope>
    <source>
        <strain evidence="1 2">431</strain>
    </source>
</reference>
<proteinExistence type="predicted"/>
<gene>
    <name evidence="1" type="ORF">BW47_04605</name>
</gene>
<dbReference type="GO" id="GO:0016853">
    <property type="term" value="F:isomerase activity"/>
    <property type="evidence" value="ECO:0007669"/>
    <property type="project" value="UniProtKB-KW"/>
</dbReference>
<evidence type="ECO:0000313" key="1">
    <source>
        <dbReference type="EMBL" id="APT73846.1"/>
    </source>
</evidence>
<evidence type="ECO:0000313" key="2">
    <source>
        <dbReference type="Proteomes" id="UP000185490"/>
    </source>
</evidence>
<keyword evidence="2" id="KW-1185">Reference proteome</keyword>
<dbReference type="EMBL" id="CP007389">
    <property type="protein sequence ID" value="APT73846.1"/>
    <property type="molecule type" value="Genomic_DNA"/>
</dbReference>
<dbReference type="RefSeq" id="WP_012057078.1">
    <property type="nucleotide sequence ID" value="NZ_CP007389.1"/>
</dbReference>